<evidence type="ECO:0000313" key="17">
    <source>
        <dbReference type="Proteomes" id="UP000460561"/>
    </source>
</evidence>
<dbReference type="RefSeq" id="WP_160737691.1">
    <property type="nucleotide sequence ID" value="NZ_WTYQ01000001.1"/>
</dbReference>
<dbReference type="OrthoDB" id="100605at2"/>
<dbReference type="Pfam" id="PF17900">
    <property type="entry name" value="Peptidase_M1_N"/>
    <property type="match status" value="1"/>
</dbReference>
<dbReference type="PANTHER" id="PTHR45726">
    <property type="entry name" value="LEUKOTRIENE A-4 HYDROLASE"/>
    <property type="match status" value="1"/>
</dbReference>
<dbReference type="PANTHER" id="PTHR45726:SF3">
    <property type="entry name" value="LEUKOTRIENE A-4 HYDROLASE"/>
    <property type="match status" value="1"/>
</dbReference>
<dbReference type="Gene3D" id="3.30.2010.30">
    <property type="match status" value="1"/>
</dbReference>
<keyword evidence="8 13" id="KW-0479">Metal-binding</keyword>
<dbReference type="GO" id="GO:0008270">
    <property type="term" value="F:zinc ion binding"/>
    <property type="evidence" value="ECO:0007669"/>
    <property type="project" value="InterPro"/>
</dbReference>
<dbReference type="Gene3D" id="1.25.40.320">
    <property type="entry name" value="Peptidase M1, leukotriene A4 hydrolase/aminopeptidase C-terminal domain"/>
    <property type="match status" value="1"/>
</dbReference>
<protein>
    <recommendedName>
        <fullName evidence="5">Aminopeptidase N</fullName>
        <ecNumber evidence="4">3.4.11.2</ecNumber>
    </recommendedName>
</protein>
<dbReference type="InterPro" id="IPR045357">
    <property type="entry name" value="Aminopeptidase_N-like_N"/>
</dbReference>
<keyword evidence="16" id="KW-0031">Aminopeptidase</keyword>
<dbReference type="Pfam" id="PF09127">
    <property type="entry name" value="Leuk-A4-hydro_C"/>
    <property type="match status" value="1"/>
</dbReference>
<feature type="binding site" evidence="13">
    <location>
        <position position="323"/>
    </location>
    <ligand>
        <name>Zn(2+)</name>
        <dbReference type="ChEBI" id="CHEBI:29105"/>
        <note>catalytic</note>
    </ligand>
</feature>
<comment type="cofactor">
    <cofactor evidence="13">
        <name>Zn(2+)</name>
        <dbReference type="ChEBI" id="CHEBI:29105"/>
    </cofactor>
    <text evidence="13">Binds 1 zinc ion per subunit.</text>
</comment>
<dbReference type="AlphaFoldDB" id="A0A845A3Z6"/>
<dbReference type="SMART" id="SM01263">
    <property type="entry name" value="Leuk-A4-hydro_C"/>
    <property type="match status" value="1"/>
</dbReference>
<evidence type="ECO:0000256" key="2">
    <source>
        <dbReference type="ARBA" id="ARBA00004496"/>
    </source>
</evidence>
<evidence type="ECO:0000313" key="16">
    <source>
        <dbReference type="EMBL" id="MXP24454.1"/>
    </source>
</evidence>
<proteinExistence type="inferred from homology"/>
<accession>A0A845A3Z6</accession>
<dbReference type="EMBL" id="WTYQ01000001">
    <property type="protein sequence ID" value="MXP24454.1"/>
    <property type="molecule type" value="Genomic_DNA"/>
</dbReference>
<evidence type="ECO:0000256" key="1">
    <source>
        <dbReference type="ARBA" id="ARBA00000098"/>
    </source>
</evidence>
<keyword evidence="7" id="KW-0645">Protease</keyword>
<gene>
    <name evidence="16" type="ORF">GRI39_00115</name>
</gene>
<evidence type="ECO:0000256" key="10">
    <source>
        <dbReference type="ARBA" id="ARBA00022833"/>
    </source>
</evidence>
<evidence type="ECO:0000256" key="12">
    <source>
        <dbReference type="PIRSR" id="PIRSR634015-1"/>
    </source>
</evidence>
<comment type="similarity">
    <text evidence="3">Belongs to the peptidase M1 family.</text>
</comment>
<dbReference type="InterPro" id="IPR027268">
    <property type="entry name" value="Peptidase_M4/M1_CTD_sf"/>
</dbReference>
<evidence type="ECO:0000256" key="5">
    <source>
        <dbReference type="ARBA" id="ARBA00015611"/>
    </source>
</evidence>
<feature type="active site" description="Proton acceptor" evidence="12">
    <location>
        <position position="320"/>
    </location>
</feature>
<keyword evidence="11" id="KW-0482">Metalloprotease</keyword>
<dbReference type="InterPro" id="IPR015211">
    <property type="entry name" value="Peptidase_M1_C"/>
</dbReference>
<dbReference type="FunFam" id="3.30.2010.30:FF:000001">
    <property type="entry name" value="Leukotriene A(4) hydrolase"/>
    <property type="match status" value="1"/>
</dbReference>
<comment type="catalytic activity">
    <reaction evidence="1">
        <text>Release of an N-terminal amino acid, Xaa-|-Yaa- from a peptide, amide or arylamide. Xaa is preferably Ala, but may be most amino acids including Pro (slow action). When a terminal hydrophobic residue is followed by a prolyl residue, the two may be released as an intact Xaa-Pro dipeptide.</text>
        <dbReference type="EC" id="3.4.11.2"/>
    </reaction>
</comment>
<dbReference type="Proteomes" id="UP000460561">
    <property type="component" value="Unassembled WGS sequence"/>
</dbReference>
<feature type="signal peptide" evidence="14">
    <location>
        <begin position="1"/>
        <end position="18"/>
    </location>
</feature>
<keyword evidence="6" id="KW-0963">Cytoplasm</keyword>
<dbReference type="EC" id="3.4.11.2" evidence="4"/>
<sequence>MRILFAAALMATAAPLAAQSSASPAPILTTPEALDVWTHAEPTVARVTHVGLDLNVDFASETLTGSAKLDILAQPDAKQIVLDVDDLDISAVTDGSGKALQWNVGADDPELGSALTVQLDGAKQIIITYRTQPGATALQWLPPEMTAGKKKPYLFSQGQPINNRSWIPTQDSPGIRQTWDATLTVPGDLVAVMSAEKLSGDKGEKLKDGRRRFRFRMDKPVPPYLIAFAVGDLKFKPLGPRSGVWTEPSMLDAAAHEFTDVEKMIDAASDLYGPYRWGRYDMLVLPPSFPYGGMENPMLTFLTPTIITGDRSNTDVVAHELAHSWSGNLVTNATWSDSWLNEGFTTYFENRIMESVYGKERAAMYADLDWDGMKRDLARYGGKTRTGAATRLHGDPGATGGQLDYFKGSNFLRMLEVTVGREKWDAYLRSYFDRHAFQPQTTAGFLADLRANLLQGDPALELKLQLDRWAYAAGLPDNAVHITSTTLAAVDTKLKAFNAGGPASAVQTDGWSTQEWLRFLNGIPRKQTPQRLAELDKALGLSDSTNAYVRSAWLELAIANRYEPALPSLQEFATRVGRGLLIRPLYTGLMQQGDWGADIARKLFAEARPTYHPTVASGIEQIIAGK</sequence>
<feature type="active site" description="Proton donor" evidence="12">
    <location>
        <position position="405"/>
    </location>
</feature>
<keyword evidence="14" id="KW-0732">Signal</keyword>
<evidence type="ECO:0000256" key="8">
    <source>
        <dbReference type="ARBA" id="ARBA00022723"/>
    </source>
</evidence>
<dbReference type="GO" id="GO:0005737">
    <property type="term" value="C:cytoplasm"/>
    <property type="evidence" value="ECO:0007669"/>
    <property type="project" value="UniProtKB-SubCell"/>
</dbReference>
<organism evidence="16 17">
    <name type="scientific">Altericroceibacterium indicum</name>
    <dbReference type="NCBI Taxonomy" id="374177"/>
    <lineage>
        <taxon>Bacteria</taxon>
        <taxon>Pseudomonadati</taxon>
        <taxon>Pseudomonadota</taxon>
        <taxon>Alphaproteobacteria</taxon>
        <taxon>Sphingomonadales</taxon>
        <taxon>Erythrobacteraceae</taxon>
        <taxon>Altericroceibacterium</taxon>
    </lineage>
</organism>
<dbReference type="SUPFAM" id="SSF48371">
    <property type="entry name" value="ARM repeat"/>
    <property type="match status" value="1"/>
</dbReference>
<feature type="binding site" evidence="13">
    <location>
        <position position="319"/>
    </location>
    <ligand>
        <name>Zn(2+)</name>
        <dbReference type="ChEBI" id="CHEBI:29105"/>
        <note>catalytic</note>
    </ligand>
</feature>
<dbReference type="Gene3D" id="1.10.390.10">
    <property type="entry name" value="Neutral Protease Domain 2"/>
    <property type="match status" value="1"/>
</dbReference>
<dbReference type="SUPFAM" id="SSF63737">
    <property type="entry name" value="Leukotriene A4 hydrolase N-terminal domain"/>
    <property type="match status" value="1"/>
</dbReference>
<dbReference type="Pfam" id="PF01433">
    <property type="entry name" value="Peptidase_M1"/>
    <property type="match status" value="1"/>
</dbReference>
<evidence type="ECO:0000259" key="15">
    <source>
        <dbReference type="SMART" id="SM01263"/>
    </source>
</evidence>
<feature type="binding site" evidence="13">
    <location>
        <position position="342"/>
    </location>
    <ligand>
        <name>Zn(2+)</name>
        <dbReference type="ChEBI" id="CHEBI:29105"/>
        <note>catalytic</note>
    </ligand>
</feature>
<evidence type="ECO:0000256" key="13">
    <source>
        <dbReference type="PIRSR" id="PIRSR634015-3"/>
    </source>
</evidence>
<keyword evidence="9" id="KW-0378">Hydrolase</keyword>
<name>A0A845A3Z6_9SPHN</name>
<dbReference type="GO" id="GO:0006508">
    <property type="term" value="P:proteolysis"/>
    <property type="evidence" value="ECO:0007669"/>
    <property type="project" value="UniProtKB-KW"/>
</dbReference>
<dbReference type="InterPro" id="IPR014782">
    <property type="entry name" value="Peptidase_M1_dom"/>
</dbReference>
<dbReference type="InterPro" id="IPR016024">
    <property type="entry name" value="ARM-type_fold"/>
</dbReference>
<comment type="caution">
    <text evidence="16">The sequence shown here is derived from an EMBL/GenBank/DDBJ whole genome shotgun (WGS) entry which is preliminary data.</text>
</comment>
<evidence type="ECO:0000256" key="14">
    <source>
        <dbReference type="SAM" id="SignalP"/>
    </source>
</evidence>
<evidence type="ECO:0000256" key="4">
    <source>
        <dbReference type="ARBA" id="ARBA00012564"/>
    </source>
</evidence>
<evidence type="ECO:0000256" key="3">
    <source>
        <dbReference type="ARBA" id="ARBA00010136"/>
    </source>
</evidence>
<dbReference type="InterPro" id="IPR038502">
    <property type="entry name" value="M1_LTA-4_hydro/amino_C_sf"/>
</dbReference>
<dbReference type="CDD" id="cd09599">
    <property type="entry name" value="M1_LTA4H"/>
    <property type="match status" value="1"/>
</dbReference>
<keyword evidence="17" id="KW-1185">Reference proteome</keyword>
<dbReference type="GO" id="GO:0016285">
    <property type="term" value="F:alanyl aminopeptidase activity"/>
    <property type="evidence" value="ECO:0007669"/>
    <property type="project" value="UniProtKB-EC"/>
</dbReference>
<evidence type="ECO:0000256" key="11">
    <source>
        <dbReference type="ARBA" id="ARBA00023049"/>
    </source>
</evidence>
<evidence type="ECO:0000256" key="9">
    <source>
        <dbReference type="ARBA" id="ARBA00022801"/>
    </source>
</evidence>
<keyword evidence="10 13" id="KW-0862">Zinc</keyword>
<dbReference type="InterPro" id="IPR001930">
    <property type="entry name" value="Peptidase_M1"/>
</dbReference>
<evidence type="ECO:0000256" key="6">
    <source>
        <dbReference type="ARBA" id="ARBA00022490"/>
    </source>
</evidence>
<comment type="subcellular location">
    <subcellularLocation>
        <location evidence="2">Cytoplasm</location>
    </subcellularLocation>
</comment>
<dbReference type="InterPro" id="IPR042097">
    <property type="entry name" value="Aminopeptidase_N-like_N_sf"/>
</dbReference>
<dbReference type="InterPro" id="IPR034015">
    <property type="entry name" value="M1_LTA4H"/>
</dbReference>
<feature type="domain" description="Peptidase M1 leukotriene A4 hydrolase/aminopeptidase C-terminal" evidence="15">
    <location>
        <begin position="486"/>
        <end position="623"/>
    </location>
</feature>
<dbReference type="InterPro" id="IPR049980">
    <property type="entry name" value="LTA4H_cat"/>
</dbReference>
<dbReference type="PRINTS" id="PR00756">
    <property type="entry name" value="ALADIPTASE"/>
</dbReference>
<dbReference type="SUPFAM" id="SSF55486">
    <property type="entry name" value="Metalloproteases ('zincins'), catalytic domain"/>
    <property type="match status" value="1"/>
</dbReference>
<evidence type="ECO:0000256" key="7">
    <source>
        <dbReference type="ARBA" id="ARBA00022670"/>
    </source>
</evidence>
<feature type="chain" id="PRO_5032345196" description="Aminopeptidase N" evidence="14">
    <location>
        <begin position="19"/>
        <end position="626"/>
    </location>
</feature>
<dbReference type="GO" id="GO:0008237">
    <property type="term" value="F:metallopeptidase activity"/>
    <property type="evidence" value="ECO:0007669"/>
    <property type="project" value="UniProtKB-KW"/>
</dbReference>
<reference evidence="16 17" key="1">
    <citation type="submission" date="2019-12" db="EMBL/GenBank/DDBJ databases">
        <title>Genomic-based taxomic classification of the family Erythrobacteraceae.</title>
        <authorList>
            <person name="Xu L."/>
        </authorList>
    </citation>
    <scope>NUCLEOTIDE SEQUENCE [LARGE SCALE GENOMIC DNA]</scope>
    <source>
        <strain evidence="16 17">DSM 18604</strain>
    </source>
</reference>
<dbReference type="Gene3D" id="2.60.40.1730">
    <property type="entry name" value="tricorn interacting facor f3 domain"/>
    <property type="match status" value="1"/>
</dbReference>